<dbReference type="PROSITE" id="PS00216">
    <property type="entry name" value="SUGAR_TRANSPORT_1"/>
    <property type="match status" value="2"/>
</dbReference>
<feature type="transmembrane region" description="Helical" evidence="5">
    <location>
        <begin position="450"/>
        <end position="470"/>
    </location>
</feature>
<dbReference type="InterPro" id="IPR020846">
    <property type="entry name" value="MFS_dom"/>
</dbReference>
<feature type="transmembrane region" description="Helical" evidence="5">
    <location>
        <begin position="1013"/>
        <end position="1034"/>
    </location>
</feature>
<feature type="transmembrane region" description="Helical" evidence="5">
    <location>
        <begin position="988"/>
        <end position="1007"/>
    </location>
</feature>
<keyword evidence="4 5" id="KW-0472">Membrane</keyword>
<dbReference type="STRING" id="34720.A0A195FIT4"/>
<dbReference type="GO" id="GO:0022857">
    <property type="term" value="F:transmembrane transporter activity"/>
    <property type="evidence" value="ECO:0007669"/>
    <property type="project" value="InterPro"/>
</dbReference>
<feature type="transmembrane region" description="Helical" evidence="5">
    <location>
        <begin position="360"/>
        <end position="381"/>
    </location>
</feature>
<feature type="transmembrane region" description="Helical" evidence="5">
    <location>
        <begin position="781"/>
        <end position="799"/>
    </location>
</feature>
<dbReference type="InterPro" id="IPR005829">
    <property type="entry name" value="Sugar_transporter_CS"/>
</dbReference>
<evidence type="ECO:0000256" key="1">
    <source>
        <dbReference type="ARBA" id="ARBA00004141"/>
    </source>
</evidence>
<feature type="transmembrane region" description="Helical" evidence="5">
    <location>
        <begin position="423"/>
        <end position="444"/>
    </location>
</feature>
<feature type="domain" description="Major facilitator superfamily (MFS) profile" evidence="6">
    <location>
        <begin position="682"/>
        <end position="1098"/>
    </location>
</feature>
<keyword evidence="8" id="KW-1185">Reference proteome</keyword>
<feature type="transmembrane region" description="Helical" evidence="5">
    <location>
        <begin position="393"/>
        <end position="411"/>
    </location>
</feature>
<feature type="transmembrane region" description="Helical" evidence="5">
    <location>
        <begin position="838"/>
        <end position="856"/>
    </location>
</feature>
<dbReference type="Proteomes" id="UP000078541">
    <property type="component" value="Unassembled WGS sequence"/>
</dbReference>
<feature type="transmembrane region" description="Helical" evidence="5">
    <location>
        <begin position="180"/>
        <end position="200"/>
    </location>
</feature>
<dbReference type="FunFam" id="1.20.1250.20:FF:000023">
    <property type="entry name" value="Solute carrier family 22 member 6"/>
    <property type="match status" value="2"/>
</dbReference>
<accession>A0A195FIT4</accession>
<dbReference type="EMBL" id="KQ981523">
    <property type="protein sequence ID" value="KYN40281.1"/>
    <property type="molecule type" value="Genomic_DNA"/>
</dbReference>
<dbReference type="PANTHER" id="PTHR24064">
    <property type="entry name" value="SOLUTE CARRIER FAMILY 22 MEMBER"/>
    <property type="match status" value="1"/>
</dbReference>
<dbReference type="InterPro" id="IPR011701">
    <property type="entry name" value="MFS"/>
</dbReference>
<sequence length="1133" mass="127105">MRLCCLLRRNEVDPRSRVENEATNNQSVENDIEKFGLYQIVIFAFIGITLMLTAAFAFSYMFITSEVKYRCSVPECEHAENSTFEPPWLNASAPKINGVISRCTRYVIRNDHLGTCTEASFTNITRDCDSWIYDPNEYTILNEWGFTCDDNQWKLTLVGTIQNIGQTIGLMFTGYISDRYGRRVVLTMATALSGVSGLIHSFSVNYYMFLVFQFLNAFLAAGIYDAGFILGMEMMGVKNRVYGSTIISSMYAMGEILLGLFASWLRSWRMLLRVVYGPALLAIFLPLVIPESVRWLLSKDKHEEVNKIYHKMARMNGLQVTDEAINTFKELSVTKTETKSELVVSDERKPIVQVLHSSVILIRLLVCSFCWLTNGFIYYGMSLNSVSLAGDKYINFMLIAIVEIPAYYISCTLNNYIGRKSTLSSAFLLNGVFCLASLFIPAGVWNYEFLFLYMAGKLCIAMAFSTMYLFTAELFPTTLRNSLLGICDMMSRIGSSLSSQIPLLTRIMPSLPLILFGSMSVIAGILSLIFPETLGMKLPDTVQEAEEIGKSNKTRRYMVTTVTVHDNMWLCCSRKDKADPLRSGLENGATNDPSSENPTEKFGFYQIMVFTFISITLMLTAGFAFSYVFTAGKVKYRCFVPECEHSENTTFEPSWLNSSAPIIDGVISSCTHYVVQNDYSNTCTEASFTNVTRDCDSWIYDSDEYTILNEWNFTCDANRWKLTLVGTIQHTGQFVGLMFAGYISDRYGRRTILTVATSLSGISGLIQSFSVNYWMFLTFEFINATIVAGIYSAGFILGMETMGVKNRVFGSVIISSTFAVGEVLLGLIASLLKSWRMLLRIVYGPALLAVFLPLVIPESVRWLMSKKKHEQVDKIYYKMARMNGLQVTDEAINMFREHIAETKSELVLDERKPIVQVLHSSVILIRLLVCSFCWITNTFVYYGLSLNSVAFGGYKYLNFILVAIVEIPAFCIGCVLNNRIGRKSTLSGAFMLSGLFCLASQFVPAGTGNYGPLFLYMAGKLCIAMAFSTTYIFTAELFPTTLRNSLLGFCSMIGRIGSILAPQTPLLMQIMPSLPFILFGTMGMIAGVLSLIFPETLGTKLPDTVREAEKIGERTRKISNFNMSLRQKSSAER</sequence>
<feature type="transmembrane region" description="Helical" evidence="5">
    <location>
        <begin position="811"/>
        <end position="832"/>
    </location>
</feature>
<feature type="domain" description="Major facilitator superfamily (MFS) profile" evidence="6">
    <location>
        <begin position="115"/>
        <end position="535"/>
    </location>
</feature>
<dbReference type="Pfam" id="PF07690">
    <property type="entry name" value="MFS_1"/>
    <property type="match status" value="1"/>
</dbReference>
<feature type="transmembrane region" description="Helical" evidence="5">
    <location>
        <begin position="270"/>
        <end position="289"/>
    </location>
</feature>
<feature type="transmembrane region" description="Helical" evidence="5">
    <location>
        <begin position="206"/>
        <end position="229"/>
    </location>
</feature>
<feature type="transmembrane region" description="Helical" evidence="5">
    <location>
        <begin position="956"/>
        <end position="976"/>
    </location>
</feature>
<evidence type="ECO:0000313" key="7">
    <source>
        <dbReference type="EMBL" id="KYN40281.1"/>
    </source>
</evidence>
<dbReference type="InterPro" id="IPR005828">
    <property type="entry name" value="MFS_sugar_transport-like"/>
</dbReference>
<dbReference type="SUPFAM" id="SSF103473">
    <property type="entry name" value="MFS general substrate transporter"/>
    <property type="match status" value="2"/>
</dbReference>
<feature type="transmembrane region" description="Helical" evidence="5">
    <location>
        <begin position="1046"/>
        <end position="1068"/>
    </location>
</feature>
<feature type="transmembrane region" description="Helical" evidence="5">
    <location>
        <begin position="37"/>
        <end position="63"/>
    </location>
</feature>
<dbReference type="Gene3D" id="1.20.1250.20">
    <property type="entry name" value="MFS general substrate transporter like domains"/>
    <property type="match status" value="2"/>
</dbReference>
<dbReference type="CDD" id="cd17317">
    <property type="entry name" value="MFS_SLC22"/>
    <property type="match status" value="2"/>
</dbReference>
<feature type="transmembrane region" description="Helical" evidence="5">
    <location>
        <begin position="511"/>
        <end position="530"/>
    </location>
</feature>
<feature type="transmembrane region" description="Helical" evidence="5">
    <location>
        <begin position="752"/>
        <end position="775"/>
    </location>
</feature>
<comment type="subcellular location">
    <subcellularLocation>
        <location evidence="1">Membrane</location>
        <topology evidence="1">Multi-pass membrane protein</topology>
    </subcellularLocation>
</comment>
<dbReference type="PROSITE" id="PS50850">
    <property type="entry name" value="MFS"/>
    <property type="match status" value="2"/>
</dbReference>
<evidence type="ECO:0000256" key="4">
    <source>
        <dbReference type="ARBA" id="ARBA00023136"/>
    </source>
</evidence>
<feature type="transmembrane region" description="Helical" evidence="5">
    <location>
        <begin position="241"/>
        <end position="264"/>
    </location>
</feature>
<dbReference type="Pfam" id="PF00083">
    <property type="entry name" value="Sugar_tr"/>
    <property type="match status" value="1"/>
</dbReference>
<evidence type="ECO:0000256" key="5">
    <source>
        <dbReference type="SAM" id="Phobius"/>
    </source>
</evidence>
<evidence type="ECO:0000256" key="2">
    <source>
        <dbReference type="ARBA" id="ARBA00022692"/>
    </source>
</evidence>
<organism evidence="7 8">
    <name type="scientific">Trachymyrmex septentrionalis</name>
    <dbReference type="NCBI Taxonomy" id="34720"/>
    <lineage>
        <taxon>Eukaryota</taxon>
        <taxon>Metazoa</taxon>
        <taxon>Ecdysozoa</taxon>
        <taxon>Arthropoda</taxon>
        <taxon>Hexapoda</taxon>
        <taxon>Insecta</taxon>
        <taxon>Pterygota</taxon>
        <taxon>Neoptera</taxon>
        <taxon>Endopterygota</taxon>
        <taxon>Hymenoptera</taxon>
        <taxon>Apocrita</taxon>
        <taxon>Aculeata</taxon>
        <taxon>Formicoidea</taxon>
        <taxon>Formicidae</taxon>
        <taxon>Myrmicinae</taxon>
        <taxon>Trachymyrmex</taxon>
    </lineage>
</organism>
<dbReference type="InterPro" id="IPR036259">
    <property type="entry name" value="MFS_trans_sf"/>
</dbReference>
<feature type="transmembrane region" description="Helical" evidence="5">
    <location>
        <begin position="1074"/>
        <end position="1093"/>
    </location>
</feature>
<protein>
    <submittedName>
        <fullName evidence="7">Solute carrier family 22 member 4</fullName>
    </submittedName>
</protein>
<feature type="transmembrane region" description="Helical" evidence="5">
    <location>
        <begin position="923"/>
        <end position="944"/>
    </location>
</feature>
<evidence type="ECO:0000256" key="3">
    <source>
        <dbReference type="ARBA" id="ARBA00022989"/>
    </source>
</evidence>
<name>A0A195FIT4_9HYME</name>
<evidence type="ECO:0000313" key="8">
    <source>
        <dbReference type="Proteomes" id="UP000078541"/>
    </source>
</evidence>
<keyword evidence="2 5" id="KW-0812">Transmembrane</keyword>
<evidence type="ECO:0000259" key="6">
    <source>
        <dbReference type="PROSITE" id="PS50850"/>
    </source>
</evidence>
<gene>
    <name evidence="7" type="ORF">ALC56_05226</name>
</gene>
<dbReference type="GO" id="GO:0016020">
    <property type="term" value="C:membrane"/>
    <property type="evidence" value="ECO:0007669"/>
    <property type="project" value="UniProtKB-SubCell"/>
</dbReference>
<reference evidence="7 8" key="1">
    <citation type="submission" date="2016-03" db="EMBL/GenBank/DDBJ databases">
        <title>Trachymyrmex septentrionalis WGS genome.</title>
        <authorList>
            <person name="Nygaard S."/>
            <person name="Hu H."/>
            <person name="Boomsma J."/>
            <person name="Zhang G."/>
        </authorList>
    </citation>
    <scope>NUCLEOTIDE SEQUENCE [LARGE SCALE GENOMIC DNA]</scope>
    <source>
        <strain evidence="7">Tsep2-gDNA-1</strain>
        <tissue evidence="7">Whole body</tissue>
    </source>
</reference>
<proteinExistence type="predicted"/>
<feature type="transmembrane region" description="Helical" evidence="5">
    <location>
        <begin position="604"/>
        <end position="629"/>
    </location>
</feature>
<keyword evidence="3 5" id="KW-1133">Transmembrane helix</keyword>
<dbReference type="AlphaFoldDB" id="A0A195FIT4"/>